<evidence type="ECO:0000313" key="2">
    <source>
        <dbReference type="Proteomes" id="UP000252204"/>
    </source>
</evidence>
<gene>
    <name evidence="1" type="ORF">DQ400_06015</name>
</gene>
<dbReference type="AlphaFoldDB" id="A0A365TS93"/>
<organism evidence="1 2">
    <name type="scientific">Vreelandella sulfidaeris</name>
    <dbReference type="NCBI Taxonomy" id="115553"/>
    <lineage>
        <taxon>Bacteria</taxon>
        <taxon>Pseudomonadati</taxon>
        <taxon>Pseudomonadota</taxon>
        <taxon>Gammaproteobacteria</taxon>
        <taxon>Oceanospirillales</taxon>
        <taxon>Halomonadaceae</taxon>
        <taxon>Vreelandella</taxon>
    </lineage>
</organism>
<name>A0A365TS93_9GAMM</name>
<protein>
    <submittedName>
        <fullName evidence="1">Uncharacterized protein</fullName>
    </submittedName>
</protein>
<dbReference type="EMBL" id="QNTU01000002">
    <property type="protein sequence ID" value="RBI68911.1"/>
    <property type="molecule type" value="Genomic_DNA"/>
</dbReference>
<dbReference type="Proteomes" id="UP000252204">
    <property type="component" value="Unassembled WGS sequence"/>
</dbReference>
<evidence type="ECO:0000313" key="1">
    <source>
        <dbReference type="EMBL" id="RBI68911.1"/>
    </source>
</evidence>
<accession>A0A365TS93</accession>
<proteinExistence type="predicted"/>
<comment type="caution">
    <text evidence="1">The sequence shown here is derived from an EMBL/GenBank/DDBJ whole genome shotgun (WGS) entry which is preliminary data.</text>
</comment>
<reference evidence="2" key="1">
    <citation type="submission" date="2018-06" db="EMBL/GenBank/DDBJ databases">
        <title>Whole genome sequencing of four bacterial strains from South Shetland trench revealing bio-synthetic gene clusters.</title>
        <authorList>
            <person name="Abdel-Mageed W.M."/>
            <person name="Lehri B."/>
            <person name="Jarmusch S."/>
            <person name="Miranda K."/>
            <person name="Goodfellow M."/>
            <person name="Jaspars M."/>
            <person name="Karlyshev A.V."/>
        </authorList>
    </citation>
    <scope>NUCLEOTIDE SEQUENCE [LARGE SCALE GENOMIC DNA]</scope>
    <source>
        <strain evidence="2">SST4</strain>
    </source>
</reference>
<dbReference type="RefSeq" id="WP_113268878.1">
    <property type="nucleotide sequence ID" value="NZ_QNTU01000002.1"/>
</dbReference>
<sequence>MESIGLSDFLKSVGSAVHSLNTICVGLHGVETGQYQKPDDLTVSWETADSVASARKSRTFAVKAAFVFVEEEMLQYLKYVAKHPSVSTAVKSALGSDNSAAERIEELSKLVPAKEPYWEPLVCLMIHWRNRFVHLSSKAELKHHQKKILGECKEKIRKNHAAIDIEETLEHFKTNNVTLKDASTLISVAIRFARNIDENLYLAASNRESVKFHIEYMDLVDEYLNSVRTNGDETRDRRVRRFFKTRMPYVDEGLVSSLVESPIEFRVDNT</sequence>
<dbReference type="OrthoDB" id="6399735at2"/>
<keyword evidence="2" id="KW-1185">Reference proteome</keyword>